<comment type="similarity">
    <text evidence="8 10">Belongs to the E3 ubiquitin-protein ligase UBR1-like family.</text>
</comment>
<dbReference type="SUPFAM" id="SSF46785">
    <property type="entry name" value="Winged helix' DNA-binding domain"/>
    <property type="match status" value="1"/>
</dbReference>
<evidence type="ECO:0000259" key="13">
    <source>
        <dbReference type="PROSITE" id="PS51157"/>
    </source>
</evidence>
<reference evidence="14" key="2">
    <citation type="submission" date="2014-06" db="EMBL/GenBank/DDBJ databases">
        <title>The complete genome of Blastobotrys (Arxula) adeninivorans LS3 - a yeast of biotechnological interest.</title>
        <authorList>
            <person name="Kunze G."/>
            <person name="Gaillardin C."/>
            <person name="Czernicka M."/>
            <person name="Durrens P."/>
            <person name="Martin T."/>
            <person name="Boer E."/>
            <person name="Gabaldon T."/>
            <person name="Cruz J."/>
            <person name="Talla E."/>
            <person name="Marck C."/>
            <person name="Goffeau A."/>
            <person name="Barbe V."/>
            <person name="Baret P."/>
            <person name="Baronian K."/>
            <person name="Beier S."/>
            <person name="Bleykasten C."/>
            <person name="Bode R."/>
            <person name="Casaregola S."/>
            <person name="Despons L."/>
            <person name="Fairhead C."/>
            <person name="Giersberg M."/>
            <person name="Gierski P."/>
            <person name="Hahnel U."/>
            <person name="Hartmann A."/>
            <person name="Jankowska D."/>
            <person name="Jubin C."/>
            <person name="Jung P."/>
            <person name="Lafontaine I."/>
            <person name="Leh-Louis V."/>
            <person name="Lemaire M."/>
            <person name="Marcet-Houben M."/>
            <person name="Mascher M."/>
            <person name="Morel G."/>
            <person name="Richard G.-F."/>
            <person name="Riechen J."/>
            <person name="Sacerdot C."/>
            <person name="Sarkar A."/>
            <person name="Savel G."/>
            <person name="Schacherer J."/>
            <person name="Sherman D."/>
            <person name="Straub M.-L."/>
            <person name="Stein N."/>
            <person name="Thierry A."/>
            <person name="Trautwein-Schult A."/>
            <person name="Westhof E."/>
            <person name="Worch S."/>
            <person name="Dujon B."/>
            <person name="Souciet J.-L."/>
            <person name="Wincker P."/>
            <person name="Scholz U."/>
            <person name="Neuveglise N."/>
        </authorList>
    </citation>
    <scope>NUCLEOTIDE SEQUENCE</scope>
    <source>
        <strain evidence="14">LS3</strain>
    </source>
</reference>
<feature type="zinc finger region" description="UBR-type" evidence="9">
    <location>
        <begin position="111"/>
        <end position="184"/>
    </location>
</feature>
<keyword evidence="4 10" id="KW-0479">Metal-binding</keyword>
<comment type="pathway">
    <text evidence="2 10">Protein modification; protein ubiquitination.</text>
</comment>
<dbReference type="GO" id="GO:0000151">
    <property type="term" value="C:ubiquitin ligase complex"/>
    <property type="evidence" value="ECO:0007669"/>
    <property type="project" value="TreeGrafter"/>
</dbReference>
<keyword evidence="5 10" id="KW-0863">Zinc-finger</keyword>
<dbReference type="Pfam" id="PF22960">
    <property type="entry name" value="WHD_UBR1"/>
    <property type="match status" value="1"/>
</dbReference>
<evidence type="ECO:0000256" key="3">
    <source>
        <dbReference type="ARBA" id="ARBA00022679"/>
    </source>
</evidence>
<evidence type="ECO:0000256" key="2">
    <source>
        <dbReference type="ARBA" id="ARBA00004906"/>
    </source>
</evidence>
<feature type="compositionally biased region" description="Acidic residues" evidence="12">
    <location>
        <begin position="1242"/>
        <end position="1257"/>
    </location>
</feature>
<dbReference type="UniPathway" id="UPA00143"/>
<feature type="region of interest" description="Disordered" evidence="12">
    <location>
        <begin position="1239"/>
        <end position="1262"/>
    </location>
</feature>
<accession>A0A060T6C4</accession>
<name>A0A060T6C4_BLAAD</name>
<evidence type="ECO:0000256" key="5">
    <source>
        <dbReference type="ARBA" id="ARBA00022771"/>
    </source>
</evidence>
<dbReference type="InterPro" id="IPR039164">
    <property type="entry name" value="UBR1-like"/>
</dbReference>
<gene>
    <name evidence="14" type="ORF">GNLVRS02_ARAD1B14784g</name>
</gene>
<dbReference type="Gene3D" id="1.10.10.2670">
    <property type="entry name" value="E3 ubiquitin-protein ligase"/>
    <property type="match status" value="1"/>
</dbReference>
<evidence type="ECO:0000313" key="14">
    <source>
        <dbReference type="EMBL" id="CDP36513.1"/>
    </source>
</evidence>
<keyword evidence="6 10" id="KW-0833">Ubl conjugation pathway</keyword>
<evidence type="ECO:0000256" key="12">
    <source>
        <dbReference type="SAM" id="MobiDB-lite"/>
    </source>
</evidence>
<keyword evidence="7 10" id="KW-0862">Zinc</keyword>
<dbReference type="FunFam" id="2.10.110.30:FF:000002">
    <property type="entry name" value="Putative e3 ubiquitin-protein ligase ubr3"/>
    <property type="match status" value="1"/>
</dbReference>
<dbReference type="PANTHER" id="PTHR21497">
    <property type="entry name" value="UBIQUITIN LIGASE E3 ALPHA-RELATED"/>
    <property type="match status" value="1"/>
</dbReference>
<evidence type="ECO:0000256" key="6">
    <source>
        <dbReference type="ARBA" id="ARBA00022786"/>
    </source>
</evidence>
<dbReference type="InterPro" id="IPR055194">
    <property type="entry name" value="UBR1-like_WH"/>
</dbReference>
<evidence type="ECO:0000256" key="9">
    <source>
        <dbReference type="PROSITE-ProRule" id="PRU00508"/>
    </source>
</evidence>
<feature type="coiled-coil region" evidence="11">
    <location>
        <begin position="1211"/>
        <end position="1238"/>
    </location>
</feature>
<keyword evidence="11" id="KW-0175">Coiled coil</keyword>
<dbReference type="PROSITE" id="PS51157">
    <property type="entry name" value="ZF_UBR"/>
    <property type="match status" value="1"/>
</dbReference>
<dbReference type="SMART" id="SM00396">
    <property type="entry name" value="ZnF_UBR1"/>
    <property type="match status" value="1"/>
</dbReference>
<comment type="catalytic activity">
    <reaction evidence="1 10">
        <text>S-ubiquitinyl-[E2 ubiquitin-conjugating enzyme]-L-cysteine + [acceptor protein]-L-lysine = [E2 ubiquitin-conjugating enzyme]-L-cysteine + N(6)-ubiquitinyl-[acceptor protein]-L-lysine.</text>
        <dbReference type="EC" id="2.3.2.27"/>
    </reaction>
</comment>
<dbReference type="CDD" id="cd19673">
    <property type="entry name" value="UBR-box_UBR3"/>
    <property type="match status" value="1"/>
</dbReference>
<dbReference type="EC" id="2.3.2.27" evidence="10"/>
<evidence type="ECO:0000256" key="7">
    <source>
        <dbReference type="ARBA" id="ARBA00022833"/>
    </source>
</evidence>
<dbReference type="Gene3D" id="2.10.110.30">
    <property type="match status" value="1"/>
</dbReference>
<reference evidence="14" key="1">
    <citation type="submission" date="2014-02" db="EMBL/GenBank/DDBJ databases">
        <authorList>
            <person name="Genoscope - CEA"/>
        </authorList>
    </citation>
    <scope>NUCLEOTIDE SEQUENCE</scope>
    <source>
        <strain evidence="14">LS3</strain>
    </source>
</reference>
<dbReference type="GO" id="GO:0061630">
    <property type="term" value="F:ubiquitin protein ligase activity"/>
    <property type="evidence" value="ECO:0007669"/>
    <property type="project" value="UniProtKB-UniRule"/>
</dbReference>
<protein>
    <recommendedName>
        <fullName evidence="10">E3 ubiquitin-protein ligase</fullName>
        <ecNumber evidence="10">2.3.2.27</ecNumber>
    </recommendedName>
</protein>
<feature type="region of interest" description="Disordered" evidence="12">
    <location>
        <begin position="64"/>
        <end position="85"/>
    </location>
</feature>
<dbReference type="GO" id="GO:0005737">
    <property type="term" value="C:cytoplasm"/>
    <property type="evidence" value="ECO:0007669"/>
    <property type="project" value="TreeGrafter"/>
</dbReference>
<dbReference type="GO" id="GO:0008270">
    <property type="term" value="F:zinc ion binding"/>
    <property type="evidence" value="ECO:0007669"/>
    <property type="project" value="UniProtKB-UniRule"/>
</dbReference>
<dbReference type="InterPro" id="IPR042065">
    <property type="entry name" value="E3_ELL-like"/>
</dbReference>
<dbReference type="EMBL" id="HG937692">
    <property type="protein sequence ID" value="CDP36513.1"/>
    <property type="molecule type" value="Genomic_DNA"/>
</dbReference>
<dbReference type="Pfam" id="PF18995">
    <property type="entry name" value="PRT6_C"/>
    <property type="match status" value="1"/>
</dbReference>
<evidence type="ECO:0000256" key="1">
    <source>
        <dbReference type="ARBA" id="ARBA00000900"/>
    </source>
</evidence>
<keyword evidence="3 10" id="KW-0808">Transferase</keyword>
<dbReference type="CDD" id="cd16482">
    <property type="entry name" value="RING-H2_UBR1-like"/>
    <property type="match status" value="1"/>
</dbReference>
<proteinExistence type="inferred from homology"/>
<evidence type="ECO:0000256" key="8">
    <source>
        <dbReference type="ARBA" id="ARBA00046341"/>
    </source>
</evidence>
<dbReference type="Pfam" id="PF02207">
    <property type="entry name" value="zf-UBR"/>
    <property type="match status" value="1"/>
</dbReference>
<comment type="function">
    <text evidence="10">Ubiquitin ligase protein which is a component of the N-end rule pathway. Recognizes and binds to proteins bearing specific N-terminal residues that are destabilizing according to the N-end rule, leading to their ubiquitination and subsequent degradation.</text>
</comment>
<dbReference type="InterPro" id="IPR036390">
    <property type="entry name" value="WH_DNA-bd_sf"/>
</dbReference>
<dbReference type="PANTHER" id="PTHR21497:SF24">
    <property type="entry name" value="E3 UBIQUITIN-PROTEIN LIGASE UBR1"/>
    <property type="match status" value="1"/>
</dbReference>
<feature type="domain" description="UBR-type" evidence="13">
    <location>
        <begin position="111"/>
        <end position="184"/>
    </location>
</feature>
<organism evidence="14">
    <name type="scientific">Blastobotrys adeninivorans</name>
    <name type="common">Yeast</name>
    <name type="synonym">Arxula adeninivorans</name>
    <dbReference type="NCBI Taxonomy" id="409370"/>
    <lineage>
        <taxon>Eukaryota</taxon>
        <taxon>Fungi</taxon>
        <taxon>Dikarya</taxon>
        <taxon>Ascomycota</taxon>
        <taxon>Saccharomycotina</taxon>
        <taxon>Dipodascomycetes</taxon>
        <taxon>Dipodascales</taxon>
        <taxon>Trichomonascaceae</taxon>
        <taxon>Blastobotrys</taxon>
    </lineage>
</organism>
<evidence type="ECO:0000256" key="10">
    <source>
        <dbReference type="RuleBase" id="RU366018"/>
    </source>
</evidence>
<evidence type="ECO:0000256" key="4">
    <source>
        <dbReference type="ARBA" id="ARBA00022723"/>
    </source>
</evidence>
<dbReference type="InterPro" id="IPR044046">
    <property type="entry name" value="E3_ligase_UBR-like_C"/>
</dbReference>
<dbReference type="GO" id="GO:0016567">
    <property type="term" value="P:protein ubiquitination"/>
    <property type="evidence" value="ECO:0007669"/>
    <property type="project" value="UniProtKB-UniRule"/>
</dbReference>
<dbReference type="PhylomeDB" id="A0A060T6C4"/>
<evidence type="ECO:0000256" key="11">
    <source>
        <dbReference type="SAM" id="Coils"/>
    </source>
</evidence>
<sequence>MSSVQSLREYLVQAPRLFDCRYNGQAARDLRRALFKSATVDGKYIDLFFTNMDPARARTLVNAGATGQAQEGESDDSDVEMGDGDEQLNQPVEWILKDPLESHVDPAHPGRPCVRKFKKGEPTYRCLTCGLDETCVLCQYCYNSDDHVGHQVTFSISQQDCGGVCDCGDPEAWVNKFSCKYHTLENYDNNPLPEEFHDAIEKTVEAALDYVIDVFAGAHTGIQKFKTGYEVRENEATSRLSEKVYGVKDDYFNGKYILSLWNDQKHSFKDALNVILRATHKKRRFGEMVTKRIDAVGRGTVIISSDLPDLISKKLKMEDTGLVNTVRTTKDHFREEMAGTIIEWIEDLSKSPVNGNYLVLRDIIAKALTGNWNYGTDILVSKTWPRPIYSPQFKNATLMDIHASLDGFRIPDPGDHTQMTTPAEQLPSFMAPSSSRQAYDAEARDHTYYEEQEPDMETQSIGSSSSAGGQPELSIFGDDHWDCDPLGGAREHDVTNARVQYLIFFDVRLWKQLRLTLRDLYISVLVSHSEYKIRLGHLYAQLYPQVAELYALADREPECSIISSLSTQLFTAPSIATDLVKYDYYTHFMAALYTFFTNCEIGSPRAVSNRGYILMESRMLRNRRFGQLFHDIEYMLNRNTEKALISGNIDRIRQAADFILLFQGQSPIRRHVIKHVEYESDVWISFFNAMPYVLQLGEIIAQGFEDCTSNDSEAAIALVSDLAALWAFGHYTDRFQAGEVKKAPEFHISSIDFPHMELLSEMETTRASTIDYDIKTNQVSLHHPLHAFLSWVIQHSKVETAAQLRQLLLPSDAEVATHFSSRWSDDQVLLAMFDYPIRVLSLLTQIQVGLWVRNGYSVRTQLHHYREATLRDYAFRRDVFMVQTALVVIDPAIVLLELMERFEISSLDNFDDETIDKSKKLYIVEEFLRYLIGLLMERTNLQRTNDKETKRQYIRKEIIQCLAFKDLTFSEMCRSIPDALSSEAVFETVLNELATFKPPSGVRDYGMYQLKPEFYSEFDTHYIHFSSTRIEEAETVIKNRLHKQTGTPIEAIVVEPPIRKIDSGPYVKLSAFTRTLPFVRMTYDLLVRVYQNYSDNQHEGVLNYLLHLLHVAALDDLNMDSDKSLAHYLCLNLFDPLDETAEESQSIVQLLLVFMKKDEFKDCRAKIQRILSILREKDSTLMESVVKDGSIGTQEEMDDSISVSATESEFKKKQRIGKERQQKILQQLQEQQKLFAQNNMGQDDDDMDLEEEGDASESENIPGWKYPESQCILCRMPDDKSTVFGTVGYAMYTNVFRDVPFQKSDWVYEAFGSSKNLDTDNTLDDINKGGNEKWQQYRKQYNEEYTIGPGFPTEHSNRRVVVNSCGHGMHYHCYKDYAKNGRNRGLQFTRNTPEDQSKGEFLCPLCKSINNLFIPRLWKNNNRSLDDLLQENSTFEQYYNKLHFLIDQGFFSDNLRYRMLDDKIVTEGSKHISPTFAEALEYNCESADPSNNRLGTDAYEALTSVMFRVVDVKIAEGLDRVEHPMNVLSNIDMLANTISSLEVSLRGVKHSNPMGGLIIDQIPTQALNCIRGHAELCKCWLGYLTAIGKGGKQTSQPESPGLSRDLSPLELTDMNFEHLVYNLFITGPGGGLDTLHLIKTYYMGVVTNVLLRLVKEVNERADWTTDPILFEMPLNGEPSEESLRALSDIVGFIRSVVEVKSIPETYIWNKASFVKIMYSMVLKSVTVFLRKVSIAVYALCGVGYDPYDFMGFGDVPEADKLCEFLRLPTLSELLVQIVSDGSAEKKLFMDWAASSSSPFVSRPPSQNKVEYPGVVRLLKLPHRLDEFFNLTNHLKESKLKELPADPAVCLFCGITMKLQASPFGDDSRGECQLHMLKCGRDLGIYLLPKRSAVLLLRGRQGSFIEGPYLDLHGEADETLRRGRPQFLQNNRYDYFTKTYWQQHGLPSYIARKLDSVVDIGGWETL</sequence>
<feature type="compositionally biased region" description="Acidic residues" evidence="12">
    <location>
        <begin position="72"/>
        <end position="85"/>
    </location>
</feature>
<dbReference type="GO" id="GO:0071596">
    <property type="term" value="P:ubiquitin-dependent protein catabolic process via the N-end rule pathway"/>
    <property type="evidence" value="ECO:0007669"/>
    <property type="project" value="UniProtKB-UniRule"/>
</dbReference>
<dbReference type="InterPro" id="IPR003126">
    <property type="entry name" value="Znf_UBR"/>
</dbReference>